<keyword evidence="1" id="KW-1133">Transmembrane helix</keyword>
<dbReference type="AlphaFoldDB" id="A0A7R8V182"/>
<gene>
    <name evidence="2" type="ORF">HERILL_LOCUS13291</name>
</gene>
<dbReference type="InParanoid" id="A0A7R8V182"/>
<dbReference type="Proteomes" id="UP000594454">
    <property type="component" value="Chromosome 5"/>
</dbReference>
<protein>
    <submittedName>
        <fullName evidence="2">Uncharacterized protein</fullName>
    </submittedName>
</protein>
<accession>A0A7R8V182</accession>
<reference evidence="2 3" key="1">
    <citation type="submission" date="2020-11" db="EMBL/GenBank/DDBJ databases">
        <authorList>
            <person name="Wallbank WR R."/>
            <person name="Pardo Diaz C."/>
            <person name="Kozak K."/>
            <person name="Martin S."/>
            <person name="Jiggins C."/>
            <person name="Moest M."/>
            <person name="Warren A I."/>
            <person name="Generalovic N T."/>
            <person name="Byers J.R.P. K."/>
            <person name="Montejo-Kovacevich G."/>
            <person name="Yen C E."/>
        </authorList>
    </citation>
    <scope>NUCLEOTIDE SEQUENCE [LARGE SCALE GENOMIC DNA]</scope>
</reference>
<feature type="transmembrane region" description="Helical" evidence="1">
    <location>
        <begin position="75"/>
        <end position="95"/>
    </location>
</feature>
<organism evidence="2 3">
    <name type="scientific">Hermetia illucens</name>
    <name type="common">Black soldier fly</name>
    <dbReference type="NCBI Taxonomy" id="343691"/>
    <lineage>
        <taxon>Eukaryota</taxon>
        <taxon>Metazoa</taxon>
        <taxon>Ecdysozoa</taxon>
        <taxon>Arthropoda</taxon>
        <taxon>Hexapoda</taxon>
        <taxon>Insecta</taxon>
        <taxon>Pterygota</taxon>
        <taxon>Neoptera</taxon>
        <taxon>Endopterygota</taxon>
        <taxon>Diptera</taxon>
        <taxon>Brachycera</taxon>
        <taxon>Stratiomyomorpha</taxon>
        <taxon>Stratiomyidae</taxon>
        <taxon>Hermetiinae</taxon>
        <taxon>Hermetia</taxon>
    </lineage>
</organism>
<evidence type="ECO:0000256" key="1">
    <source>
        <dbReference type="SAM" id="Phobius"/>
    </source>
</evidence>
<name>A0A7R8V182_HERIL</name>
<keyword evidence="1" id="KW-0472">Membrane</keyword>
<feature type="transmembrane region" description="Helical" evidence="1">
    <location>
        <begin position="341"/>
        <end position="359"/>
    </location>
</feature>
<keyword evidence="3" id="KW-1185">Reference proteome</keyword>
<sequence>MLKDLEDNHEHLNINGYGISMTTLEDVFMQTGKNDSVIIVDNKTDTIDLVGPAKRTEYQWRAMFLKKIYNVKHNWHIFIIQLLIPLILTIISIHIPKMEDDDDLPPLRINLDGYGTTITLLEQEVDNNIAKSYVEMFEAFDGNKRLDLVTGMSMTAKIIELQKQDLLRVNTRYMVAATISNNVSVGWFNNEALHTVPLALNLIYNAMVRALHGPDYSIEVTNAPLPFDVNVKLEQMDLTGNLGFSWLQTSPLLCLRQWYLYHRCSPDNILACASYLGLPSVCDYICCFNNLLLIYQEDGFATDKELGRVFLLFLVYGFGSLPLMYLISLTYDDAATGMSRLVMFHVFTGNALFITAYVLDSRYLWR</sequence>
<evidence type="ECO:0000313" key="2">
    <source>
        <dbReference type="EMBL" id="CAD7090833.1"/>
    </source>
</evidence>
<keyword evidence="1" id="KW-0812">Transmembrane</keyword>
<dbReference type="EMBL" id="LR899013">
    <property type="protein sequence ID" value="CAD7090833.1"/>
    <property type="molecule type" value="Genomic_DNA"/>
</dbReference>
<dbReference type="OrthoDB" id="6512918at2759"/>
<evidence type="ECO:0000313" key="3">
    <source>
        <dbReference type="Proteomes" id="UP000594454"/>
    </source>
</evidence>
<proteinExistence type="predicted"/>
<feature type="transmembrane region" description="Helical" evidence="1">
    <location>
        <begin position="309"/>
        <end position="329"/>
    </location>
</feature>